<reference evidence="1 2" key="1">
    <citation type="journal article" date="2018" name="Mol. Biol. Evol.">
        <title>Broad Genomic Sampling Reveals a Smut Pathogenic Ancestry of the Fungal Clade Ustilaginomycotina.</title>
        <authorList>
            <person name="Kijpornyongpan T."/>
            <person name="Mondo S.J."/>
            <person name="Barry K."/>
            <person name="Sandor L."/>
            <person name="Lee J."/>
            <person name="Lipzen A."/>
            <person name="Pangilinan J."/>
            <person name="LaButti K."/>
            <person name="Hainaut M."/>
            <person name="Henrissat B."/>
            <person name="Grigoriev I.V."/>
            <person name="Spatafora J.W."/>
            <person name="Aime M.C."/>
        </authorList>
    </citation>
    <scope>NUCLEOTIDE SEQUENCE [LARGE SCALE GENOMIC DNA]</scope>
    <source>
        <strain evidence="1 2">MCA 4658</strain>
    </source>
</reference>
<keyword evidence="2" id="KW-1185">Reference proteome</keyword>
<organism evidence="1 2">
    <name type="scientific">Ceraceosorus guamensis</name>
    <dbReference type="NCBI Taxonomy" id="1522189"/>
    <lineage>
        <taxon>Eukaryota</taxon>
        <taxon>Fungi</taxon>
        <taxon>Dikarya</taxon>
        <taxon>Basidiomycota</taxon>
        <taxon>Ustilaginomycotina</taxon>
        <taxon>Exobasidiomycetes</taxon>
        <taxon>Ceraceosorales</taxon>
        <taxon>Ceraceosoraceae</taxon>
        <taxon>Ceraceosorus</taxon>
    </lineage>
</organism>
<proteinExistence type="predicted"/>
<dbReference type="RefSeq" id="XP_025366347.1">
    <property type="nucleotide sequence ID" value="XM_025517336.1"/>
</dbReference>
<dbReference type="AlphaFoldDB" id="A0A316VNN6"/>
<sequence length="75" mass="8435">MIVYSRPVRRSRSREGGSASRAVMLSLSLRLVNPALVSERMTEMSRSVDDYGCCQCRVTLSEWRKSPCVARAMPP</sequence>
<gene>
    <name evidence="1" type="ORF">IE81DRAFT_42618</name>
</gene>
<evidence type="ECO:0000313" key="2">
    <source>
        <dbReference type="Proteomes" id="UP000245783"/>
    </source>
</evidence>
<evidence type="ECO:0000313" key="1">
    <source>
        <dbReference type="EMBL" id="PWN39187.1"/>
    </source>
</evidence>
<dbReference type="InParanoid" id="A0A316VNN6"/>
<name>A0A316VNN6_9BASI</name>
<dbReference type="Proteomes" id="UP000245783">
    <property type="component" value="Unassembled WGS sequence"/>
</dbReference>
<accession>A0A316VNN6</accession>
<dbReference type="GeneID" id="37039206"/>
<dbReference type="EMBL" id="KZ819487">
    <property type="protein sequence ID" value="PWN39187.1"/>
    <property type="molecule type" value="Genomic_DNA"/>
</dbReference>
<protein>
    <submittedName>
        <fullName evidence="1">Uncharacterized protein</fullName>
    </submittedName>
</protein>